<dbReference type="Proteomes" id="UP000326924">
    <property type="component" value="Unassembled WGS sequence"/>
</dbReference>
<evidence type="ECO:0000256" key="1">
    <source>
        <dbReference type="SAM" id="MobiDB-lite"/>
    </source>
</evidence>
<feature type="compositionally biased region" description="Basic and acidic residues" evidence="1">
    <location>
        <begin position="466"/>
        <end position="491"/>
    </location>
</feature>
<feature type="compositionally biased region" description="Pro residues" evidence="1">
    <location>
        <begin position="567"/>
        <end position="578"/>
    </location>
</feature>
<evidence type="ECO:0000313" key="4">
    <source>
        <dbReference type="Proteomes" id="UP000326924"/>
    </source>
</evidence>
<feature type="region of interest" description="Disordered" evidence="1">
    <location>
        <begin position="466"/>
        <end position="495"/>
    </location>
</feature>
<dbReference type="SUPFAM" id="SSF47576">
    <property type="entry name" value="Calponin-homology domain, CH-domain"/>
    <property type="match status" value="1"/>
</dbReference>
<dbReference type="InterPro" id="IPR036872">
    <property type="entry name" value="CH_dom_sf"/>
</dbReference>
<dbReference type="SMART" id="SM00033">
    <property type="entry name" value="CH"/>
    <property type="match status" value="1"/>
</dbReference>
<dbReference type="GO" id="GO:0015629">
    <property type="term" value="C:actin cytoskeleton"/>
    <property type="evidence" value="ECO:0007669"/>
    <property type="project" value="TreeGrafter"/>
</dbReference>
<feature type="region of interest" description="Disordered" evidence="1">
    <location>
        <begin position="276"/>
        <end position="323"/>
    </location>
</feature>
<feature type="compositionally biased region" description="Basic and acidic residues" evidence="1">
    <location>
        <begin position="366"/>
        <end position="408"/>
    </location>
</feature>
<dbReference type="Gene3D" id="1.10.418.10">
    <property type="entry name" value="Calponin-like domain"/>
    <property type="match status" value="1"/>
</dbReference>
<feature type="region of interest" description="Disordered" evidence="1">
    <location>
        <begin position="142"/>
        <end position="173"/>
    </location>
</feature>
<keyword evidence="4" id="KW-1185">Reference proteome</keyword>
<dbReference type="PANTHER" id="PTHR47385">
    <property type="entry name" value="CALPONIN"/>
    <property type="match status" value="1"/>
</dbReference>
<sequence>MASLNKDLARSRRAKYSPDAAADVSNWLSSALGEPLPKGDLMDVLKDGTILCRLVSLLDGVNLKPKKSAMPFVQMENIAQFLAAITNPPVSLQPHDRFLTVDLFEKKDPAQVLQCLGAFSRVAHNLQPAAFPDTVGGLKSALPASSGGATSPTAKEKKSVPVTAWTKPSQEGTTAPAWNVAQYGYMGGASQGNQGIMFGGRRQITATPAAGGLGLSEREKQKKREQEQEERDRLKKQNEAEKEALKRQEADRVQVEAKRAEMRRIADEKARQVVLKREEEDKARKAELQRLDDQRKERARQQEAARQEAARKAEEARKAEAARATEIRRLEEAAAKQAELLRLEEEAAAKEEALRQAAALRLQKEEQLRRAEEEAAMERERELERERQAMEQRRWQEEEARTRFDESARSSVMTASRRLASAQSARSSIATTSAEIELARERERVRQLERELEKAREREKIYEAEKEARRREETERMRREAAEVIRHRTGERAAAAQRTYIQTHLTGDRPMPAHVTRHDRDRESAELEEERRFLQGAWARESVLTPPVTEPTDSRPASLSKSAPRALPTPPRKLPPTPVEVKRQHSWEKGDDETPLVSPTASEEVRADWNRLSFLEREREKERQRQKEWERDQMESQRLAATTSSTAAAAAASEDPYGYADDILDMY</sequence>
<evidence type="ECO:0000259" key="2">
    <source>
        <dbReference type="PROSITE" id="PS50021"/>
    </source>
</evidence>
<feature type="compositionally biased region" description="Low complexity" evidence="1">
    <location>
        <begin position="414"/>
        <end position="426"/>
    </location>
</feature>
<dbReference type="InterPro" id="IPR001715">
    <property type="entry name" value="CH_dom"/>
</dbReference>
<organism evidence="3 4">
    <name type="scientific">Sphaerosporella brunnea</name>
    <dbReference type="NCBI Taxonomy" id="1250544"/>
    <lineage>
        <taxon>Eukaryota</taxon>
        <taxon>Fungi</taxon>
        <taxon>Dikarya</taxon>
        <taxon>Ascomycota</taxon>
        <taxon>Pezizomycotina</taxon>
        <taxon>Pezizomycetes</taxon>
        <taxon>Pezizales</taxon>
        <taxon>Pyronemataceae</taxon>
        <taxon>Sphaerosporella</taxon>
    </lineage>
</organism>
<dbReference type="PANTHER" id="PTHR47385:SF14">
    <property type="entry name" value="TRANSGELIN"/>
    <property type="match status" value="1"/>
</dbReference>
<dbReference type="InterPro" id="IPR003096">
    <property type="entry name" value="SM22_calponin"/>
</dbReference>
<dbReference type="InParanoid" id="A0A5J5EFH2"/>
<feature type="region of interest" description="Disordered" evidence="1">
    <location>
        <begin position="208"/>
        <end position="252"/>
    </location>
</feature>
<proteinExistence type="predicted"/>
<feature type="region of interest" description="Disordered" evidence="1">
    <location>
        <begin position="507"/>
        <end position="667"/>
    </location>
</feature>
<feature type="compositionally biased region" description="Basic and acidic residues" evidence="1">
    <location>
        <begin position="516"/>
        <end position="533"/>
    </location>
</feature>
<feature type="compositionally biased region" description="Basic and acidic residues" evidence="1">
    <location>
        <begin position="580"/>
        <end position="589"/>
    </location>
</feature>
<reference evidence="3 4" key="1">
    <citation type="submission" date="2019-09" db="EMBL/GenBank/DDBJ databases">
        <title>Draft genome of the ectomycorrhizal ascomycete Sphaerosporella brunnea.</title>
        <authorList>
            <consortium name="DOE Joint Genome Institute"/>
            <person name="Benucci G.M."/>
            <person name="Marozzi G."/>
            <person name="Antonielli L."/>
            <person name="Sanchez S."/>
            <person name="Marco P."/>
            <person name="Wang X."/>
            <person name="Falini L.B."/>
            <person name="Barry K."/>
            <person name="Haridas S."/>
            <person name="Lipzen A."/>
            <person name="Labutti K."/>
            <person name="Grigoriev I.V."/>
            <person name="Murat C."/>
            <person name="Martin F."/>
            <person name="Albertini E."/>
            <person name="Donnini D."/>
            <person name="Bonito G."/>
        </authorList>
    </citation>
    <scope>NUCLEOTIDE SEQUENCE [LARGE SCALE GENOMIC DNA]</scope>
    <source>
        <strain evidence="3 4">Sb_GMNB300</strain>
    </source>
</reference>
<dbReference type="GO" id="GO:0051015">
    <property type="term" value="F:actin filament binding"/>
    <property type="evidence" value="ECO:0007669"/>
    <property type="project" value="TreeGrafter"/>
</dbReference>
<feature type="region of interest" description="Disordered" evidence="1">
    <location>
        <begin position="366"/>
        <end position="426"/>
    </location>
</feature>
<evidence type="ECO:0000313" key="3">
    <source>
        <dbReference type="EMBL" id="KAA8893666.1"/>
    </source>
</evidence>
<dbReference type="PROSITE" id="PS50021">
    <property type="entry name" value="CH"/>
    <property type="match status" value="1"/>
</dbReference>
<dbReference type="GO" id="GO:0007015">
    <property type="term" value="P:actin filament organization"/>
    <property type="evidence" value="ECO:0007669"/>
    <property type="project" value="TreeGrafter"/>
</dbReference>
<accession>A0A5J5EFH2</accession>
<dbReference type="AlphaFoldDB" id="A0A5J5EFH2"/>
<dbReference type="PRINTS" id="PR00888">
    <property type="entry name" value="SM22CALPONIN"/>
</dbReference>
<dbReference type="OrthoDB" id="21595at2759"/>
<dbReference type="Pfam" id="PF00307">
    <property type="entry name" value="CH"/>
    <property type="match status" value="1"/>
</dbReference>
<dbReference type="InterPro" id="IPR050606">
    <property type="entry name" value="Calponin-like"/>
</dbReference>
<dbReference type="EMBL" id="VXIS01000414">
    <property type="protein sequence ID" value="KAA8893666.1"/>
    <property type="molecule type" value="Genomic_DNA"/>
</dbReference>
<feature type="compositionally biased region" description="Basic and acidic residues" evidence="1">
    <location>
        <begin position="216"/>
        <end position="252"/>
    </location>
</feature>
<feature type="domain" description="Calponin-homology (CH)" evidence="2">
    <location>
        <begin position="18"/>
        <end position="123"/>
    </location>
</feature>
<name>A0A5J5EFH2_9PEZI</name>
<feature type="compositionally biased region" description="Basic and acidic residues" evidence="1">
    <location>
        <begin position="603"/>
        <end position="635"/>
    </location>
</feature>
<gene>
    <name evidence="3" type="ORF">FN846DRAFT_501965</name>
</gene>
<feature type="compositionally biased region" description="Low complexity" evidence="1">
    <location>
        <begin position="640"/>
        <end position="653"/>
    </location>
</feature>
<comment type="caution">
    <text evidence="3">The sequence shown here is derived from an EMBL/GenBank/DDBJ whole genome shotgun (WGS) entry which is preliminary data.</text>
</comment>
<protein>
    <recommendedName>
        <fullName evidence="2">Calponin-homology (CH) domain-containing protein</fullName>
    </recommendedName>
</protein>